<dbReference type="RefSeq" id="WP_345034738.1">
    <property type="nucleotide sequence ID" value="NZ_BAAAYL010000001.1"/>
</dbReference>
<protein>
    <submittedName>
        <fullName evidence="3">Cytochrome P450</fullName>
    </submittedName>
</protein>
<dbReference type="EMBL" id="BAAAYL010000001">
    <property type="protein sequence ID" value="GAA3368898.1"/>
    <property type="molecule type" value="Genomic_DNA"/>
</dbReference>
<gene>
    <name evidence="3" type="ORF">GCM10020367_09100</name>
</gene>
<keyword evidence="4" id="KW-1185">Reference proteome</keyword>
<dbReference type="PANTHER" id="PTHR46696:SF1">
    <property type="entry name" value="CYTOCHROME P450 YJIB-RELATED"/>
    <property type="match status" value="1"/>
</dbReference>
<evidence type="ECO:0000313" key="4">
    <source>
        <dbReference type="Proteomes" id="UP001499990"/>
    </source>
</evidence>
<organism evidence="3 4">
    <name type="scientific">Streptomyces sannanensis</name>
    <dbReference type="NCBI Taxonomy" id="285536"/>
    <lineage>
        <taxon>Bacteria</taxon>
        <taxon>Bacillati</taxon>
        <taxon>Actinomycetota</taxon>
        <taxon>Actinomycetes</taxon>
        <taxon>Kitasatosporales</taxon>
        <taxon>Streptomycetaceae</taxon>
        <taxon>Streptomyces</taxon>
    </lineage>
</organism>
<accession>A0ABP6S638</accession>
<comment type="similarity">
    <text evidence="1 2">Belongs to the cytochrome P450 family.</text>
</comment>
<dbReference type="SUPFAM" id="SSF48264">
    <property type="entry name" value="Cytochrome P450"/>
    <property type="match status" value="1"/>
</dbReference>
<name>A0ABP6S638_9ACTN</name>
<dbReference type="PROSITE" id="PS00086">
    <property type="entry name" value="CYTOCHROME_P450"/>
    <property type="match status" value="1"/>
</dbReference>
<keyword evidence="2" id="KW-0408">Iron</keyword>
<dbReference type="InterPro" id="IPR017972">
    <property type="entry name" value="Cyt_P450_CS"/>
</dbReference>
<proteinExistence type="inferred from homology"/>
<keyword evidence="2" id="KW-0349">Heme</keyword>
<dbReference type="Pfam" id="PF00067">
    <property type="entry name" value="p450"/>
    <property type="match status" value="2"/>
</dbReference>
<comment type="caution">
    <text evidence="3">The sequence shown here is derived from an EMBL/GenBank/DDBJ whole genome shotgun (WGS) entry which is preliminary data.</text>
</comment>
<sequence>MTADSPERTYPLPVPDPLRPAPAYAELRTSEPVAPVTLPTGHRAWLVTRYEHVRQVLADPRFSKAALTAPDAPRLLPVAKGSKSLFTMDPPEHTRLRKLVARAFTARHIESMRPHVKEITDRLLDAMAKQGAPADLIAHLAQPLPITVICELLGVPLADQDRFRVWSDVMLSISAHTPEEVMEARRGLNGYLGELIAAKAKQPADDLLTHLIEAREEDGDRLSEEELLAFGHTLLVAGYHATTGELVGALITLLREPELWRQLLADRTLVPGAVEELLRYSVAGGGAGAMRIATEDVELGGALIRKGEAVLPAITSANRDEEVFDRAEEVDLARAANPHLTFGHGLHHCLGAQLGRMELQLALEGLLDRFPGLRLAVPTEELRWVSGMAFRRPAVLPVAW</sequence>
<dbReference type="InterPro" id="IPR002397">
    <property type="entry name" value="Cyt_P450_B"/>
</dbReference>
<keyword evidence="2" id="KW-0560">Oxidoreductase</keyword>
<evidence type="ECO:0000313" key="3">
    <source>
        <dbReference type="EMBL" id="GAA3368898.1"/>
    </source>
</evidence>
<dbReference type="PRINTS" id="PR00359">
    <property type="entry name" value="BP450"/>
</dbReference>
<evidence type="ECO:0000256" key="1">
    <source>
        <dbReference type="ARBA" id="ARBA00010617"/>
    </source>
</evidence>
<evidence type="ECO:0000256" key="2">
    <source>
        <dbReference type="RuleBase" id="RU000461"/>
    </source>
</evidence>
<keyword evidence="2" id="KW-0503">Monooxygenase</keyword>
<dbReference type="Gene3D" id="1.10.630.10">
    <property type="entry name" value="Cytochrome P450"/>
    <property type="match status" value="1"/>
</dbReference>
<dbReference type="PANTHER" id="PTHR46696">
    <property type="entry name" value="P450, PUTATIVE (EUROFUNG)-RELATED"/>
    <property type="match status" value="1"/>
</dbReference>
<dbReference type="CDD" id="cd11031">
    <property type="entry name" value="Cyp158A-like"/>
    <property type="match status" value="1"/>
</dbReference>
<keyword evidence="2" id="KW-0479">Metal-binding</keyword>
<dbReference type="InterPro" id="IPR036396">
    <property type="entry name" value="Cyt_P450_sf"/>
</dbReference>
<reference evidence="4" key="1">
    <citation type="journal article" date="2019" name="Int. J. Syst. Evol. Microbiol.">
        <title>The Global Catalogue of Microorganisms (GCM) 10K type strain sequencing project: providing services to taxonomists for standard genome sequencing and annotation.</title>
        <authorList>
            <consortium name="The Broad Institute Genomics Platform"/>
            <consortium name="The Broad Institute Genome Sequencing Center for Infectious Disease"/>
            <person name="Wu L."/>
            <person name="Ma J."/>
        </authorList>
    </citation>
    <scope>NUCLEOTIDE SEQUENCE [LARGE SCALE GENOMIC DNA]</scope>
    <source>
        <strain evidence="4">JCM 9651</strain>
    </source>
</reference>
<dbReference type="InterPro" id="IPR001128">
    <property type="entry name" value="Cyt_P450"/>
</dbReference>
<dbReference type="Proteomes" id="UP001499990">
    <property type="component" value="Unassembled WGS sequence"/>
</dbReference>